<dbReference type="InterPro" id="IPR036930">
    <property type="entry name" value="WGR_dom_sf"/>
</dbReference>
<keyword evidence="2 5" id="KW-0808">Transferase</keyword>
<dbReference type="GO" id="GO:0070212">
    <property type="term" value="P:protein poly-ADP-ribosylation"/>
    <property type="evidence" value="ECO:0007669"/>
    <property type="project" value="TreeGrafter"/>
</dbReference>
<reference evidence="9 10" key="1">
    <citation type="journal article" date="2023" name="IMA Fungus">
        <title>Comparative genomic study of the Penicillium genus elucidates a diverse pangenome and 15 lateral gene transfer events.</title>
        <authorList>
            <person name="Petersen C."/>
            <person name="Sorensen T."/>
            <person name="Nielsen M.R."/>
            <person name="Sondergaard T.E."/>
            <person name="Sorensen J.L."/>
            <person name="Fitzpatrick D.A."/>
            <person name="Frisvad J.C."/>
            <person name="Nielsen K.L."/>
        </authorList>
    </citation>
    <scope>NUCLEOTIDE SEQUENCE [LARGE SCALE GENOMIC DNA]</scope>
    <source>
        <strain evidence="9 10">IBT 35679</strain>
    </source>
</reference>
<proteinExistence type="predicted"/>
<keyword evidence="10" id="KW-1185">Reference proteome</keyword>
<dbReference type="InterPro" id="IPR012317">
    <property type="entry name" value="Poly(ADP-ribose)pol_cat_dom"/>
</dbReference>
<accession>A0AAD6D570</accession>
<evidence type="ECO:0000256" key="5">
    <source>
        <dbReference type="RuleBase" id="RU362114"/>
    </source>
</evidence>
<feature type="compositionally biased region" description="Basic and acidic residues" evidence="6">
    <location>
        <begin position="155"/>
        <end position="203"/>
    </location>
</feature>
<feature type="domain" description="BRCT" evidence="7">
    <location>
        <begin position="25"/>
        <end position="117"/>
    </location>
</feature>
<feature type="compositionally biased region" description="Basic residues" evidence="6">
    <location>
        <begin position="145"/>
        <end position="154"/>
    </location>
</feature>
<sequence length="719" mass="80810">METDMGNKNSSTLERIDTTNVEFPEDCVIALYGNLTLGRKHDEIRKETEKWGASFEDHDSRVEKCTHLITTEKYVKKSIMPAKIKDAARKGCEIVTLTWLLFSIECGYPIDTKDYRLETAKIAGLRPKANDKASSKPEADGPKSNTKKANKVKPKAKETNDPEPKLKEVDEPNPRLERTDKAKPKPKEADEIKLGPIKADKPKPKLKGSGGAGEAKRALEGLEDAGDGTKKVAKTSSDANYLHFLQSTVNEFFPDLPKGLSVWVQDDDEWDAILIKPLVGKTGERTRHFVTCRIQLLCDLTESQYHTFSHEKTGEVITKASRLGLGSLEDAKAAFQEIFHDATGLRWKSRLEDPKQDKFIYVEHHLKDDEAIDSALDIAKTLPPAVKAVLNTIAYGTDQSYLIKAFLTKQPTGPISNGSMLVTVHHLRAGIALLKRLLGRPDLAAEMTTNGGPASMMLQCYHYLIGDGLSKAPPSLAWIQREQDHLSYLYVLATASQPDRPPGWVEKQLSQHLPRVFGLTHMALVDSTTEEYRILENYFNFSDMSHAYGRGYNYYKNKLKNIFRIERLGEADRFLKWMNAEKDHGRCLLWHGSGNYNFKGIFEKGLVGGLGEPKIFLSDLAGYSTSYCIKGTGMKVGMPNLMLLCEVGSPRFSNKYTKSDWWCDAGCVHPDLHGVKMLKIPPGVKFCSGGWPIQKEYSFRKAEQIRMRYLFEFDMESTT</sequence>
<feature type="domain" description="PARP catalytic" evidence="8">
    <location>
        <begin position="507"/>
        <end position="719"/>
    </location>
</feature>
<organism evidence="9 10">
    <name type="scientific">Penicillium frequentans</name>
    <dbReference type="NCBI Taxonomy" id="3151616"/>
    <lineage>
        <taxon>Eukaryota</taxon>
        <taxon>Fungi</taxon>
        <taxon>Dikarya</taxon>
        <taxon>Ascomycota</taxon>
        <taxon>Pezizomycotina</taxon>
        <taxon>Eurotiomycetes</taxon>
        <taxon>Eurotiomycetidae</taxon>
        <taxon>Eurotiales</taxon>
        <taxon>Aspergillaceae</taxon>
        <taxon>Penicillium</taxon>
    </lineage>
</organism>
<name>A0AAD6D570_9EURO</name>
<comment type="catalytic activity">
    <reaction evidence="4">
        <text>NAD(+) + (ADP-D-ribosyl)n-acceptor = nicotinamide + (ADP-D-ribosyl)n+1-acceptor + H(+).</text>
        <dbReference type="EC" id="2.4.2.30"/>
    </reaction>
</comment>
<dbReference type="SUPFAM" id="SSF56399">
    <property type="entry name" value="ADP-ribosylation"/>
    <property type="match status" value="1"/>
</dbReference>
<evidence type="ECO:0000256" key="2">
    <source>
        <dbReference type="ARBA" id="ARBA00022679"/>
    </source>
</evidence>
<evidence type="ECO:0000313" key="9">
    <source>
        <dbReference type="EMBL" id="KAJ5552590.1"/>
    </source>
</evidence>
<comment type="caution">
    <text evidence="9">The sequence shown here is derived from an EMBL/GenBank/DDBJ whole genome shotgun (WGS) entry which is preliminary data.</text>
</comment>
<evidence type="ECO:0000259" key="8">
    <source>
        <dbReference type="PROSITE" id="PS51059"/>
    </source>
</evidence>
<dbReference type="InterPro" id="IPR050800">
    <property type="entry name" value="ARTD/PARP"/>
</dbReference>
<dbReference type="InterPro" id="IPR001357">
    <property type="entry name" value="BRCT_dom"/>
</dbReference>
<dbReference type="PROSITE" id="PS50172">
    <property type="entry name" value="BRCT"/>
    <property type="match status" value="1"/>
</dbReference>
<gene>
    <name evidence="9" type="ORF">N7494_001968</name>
</gene>
<dbReference type="PANTHER" id="PTHR10459:SF60">
    <property type="entry name" value="POLY [ADP-RIBOSE] POLYMERASE 2"/>
    <property type="match status" value="1"/>
</dbReference>
<dbReference type="GO" id="GO:1990404">
    <property type="term" value="F:NAD+-protein mono-ADP-ribosyltransferase activity"/>
    <property type="evidence" value="ECO:0007669"/>
    <property type="project" value="TreeGrafter"/>
</dbReference>
<dbReference type="SUPFAM" id="SSF52113">
    <property type="entry name" value="BRCT domain"/>
    <property type="match status" value="1"/>
</dbReference>
<evidence type="ECO:0000256" key="3">
    <source>
        <dbReference type="ARBA" id="ARBA00023027"/>
    </source>
</evidence>
<dbReference type="GO" id="GO:0006302">
    <property type="term" value="P:double-strand break repair"/>
    <property type="evidence" value="ECO:0007669"/>
    <property type="project" value="TreeGrafter"/>
</dbReference>
<evidence type="ECO:0000256" key="6">
    <source>
        <dbReference type="SAM" id="MobiDB-lite"/>
    </source>
</evidence>
<dbReference type="Pfam" id="PF00644">
    <property type="entry name" value="PARP"/>
    <property type="match status" value="1"/>
</dbReference>
<dbReference type="Proteomes" id="UP001220324">
    <property type="component" value="Unassembled WGS sequence"/>
</dbReference>
<protein>
    <recommendedName>
        <fullName evidence="5">Poly [ADP-ribose] polymerase</fullName>
        <shortName evidence="5">PARP</shortName>
        <ecNumber evidence="5">2.4.2.-</ecNumber>
    </recommendedName>
</protein>
<dbReference type="Gene3D" id="3.90.228.10">
    <property type="match status" value="1"/>
</dbReference>
<dbReference type="PROSITE" id="PS51059">
    <property type="entry name" value="PARP_CATALYTIC"/>
    <property type="match status" value="1"/>
</dbReference>
<evidence type="ECO:0000313" key="10">
    <source>
        <dbReference type="Proteomes" id="UP001220324"/>
    </source>
</evidence>
<feature type="compositionally biased region" description="Basic and acidic residues" evidence="6">
    <location>
        <begin position="128"/>
        <end position="141"/>
    </location>
</feature>
<evidence type="ECO:0000256" key="1">
    <source>
        <dbReference type="ARBA" id="ARBA00022676"/>
    </source>
</evidence>
<dbReference type="GO" id="GO:0003950">
    <property type="term" value="F:NAD+ poly-ADP-ribosyltransferase activity"/>
    <property type="evidence" value="ECO:0007669"/>
    <property type="project" value="UniProtKB-UniRule"/>
</dbReference>
<dbReference type="AlphaFoldDB" id="A0AAD6D570"/>
<evidence type="ECO:0000259" key="7">
    <source>
        <dbReference type="PROSITE" id="PS50172"/>
    </source>
</evidence>
<keyword evidence="1 5" id="KW-0328">Glycosyltransferase</keyword>
<feature type="region of interest" description="Disordered" evidence="6">
    <location>
        <begin position="127"/>
        <end position="230"/>
    </location>
</feature>
<keyword evidence="3 5" id="KW-0520">NAD</keyword>
<dbReference type="InterPro" id="IPR036420">
    <property type="entry name" value="BRCT_dom_sf"/>
</dbReference>
<evidence type="ECO:0000256" key="4">
    <source>
        <dbReference type="ARBA" id="ARBA00033987"/>
    </source>
</evidence>
<dbReference type="EMBL" id="JAQIZZ010000002">
    <property type="protein sequence ID" value="KAJ5552590.1"/>
    <property type="molecule type" value="Genomic_DNA"/>
</dbReference>
<dbReference type="SUPFAM" id="SSF142921">
    <property type="entry name" value="WGR domain-like"/>
    <property type="match status" value="1"/>
</dbReference>
<dbReference type="Gene3D" id="3.40.50.10190">
    <property type="entry name" value="BRCT domain"/>
    <property type="match status" value="1"/>
</dbReference>
<dbReference type="EC" id="2.4.2.-" evidence="5"/>
<dbReference type="GO" id="GO:0005730">
    <property type="term" value="C:nucleolus"/>
    <property type="evidence" value="ECO:0007669"/>
    <property type="project" value="TreeGrafter"/>
</dbReference>
<dbReference type="PANTHER" id="PTHR10459">
    <property type="entry name" value="DNA LIGASE"/>
    <property type="match status" value="1"/>
</dbReference>